<dbReference type="AlphaFoldDB" id="A0A915KH34"/>
<proteinExistence type="predicted"/>
<reference evidence="2" key="1">
    <citation type="submission" date="2022-11" db="UniProtKB">
        <authorList>
            <consortium name="WormBaseParasite"/>
        </authorList>
    </citation>
    <scope>IDENTIFICATION</scope>
</reference>
<evidence type="ECO:0000313" key="1">
    <source>
        <dbReference type="Proteomes" id="UP000887565"/>
    </source>
</evidence>
<name>A0A915KH34_ROMCU</name>
<keyword evidence="1" id="KW-1185">Reference proteome</keyword>
<evidence type="ECO:0000313" key="2">
    <source>
        <dbReference type="WBParaSite" id="nRc.2.0.1.t37254-RA"/>
    </source>
</evidence>
<protein>
    <submittedName>
        <fullName evidence="2">Uncharacterized protein</fullName>
    </submittedName>
</protein>
<dbReference type="WBParaSite" id="nRc.2.0.1.t37254-RA">
    <property type="protein sequence ID" value="nRc.2.0.1.t37254-RA"/>
    <property type="gene ID" value="nRc.2.0.1.g37254"/>
</dbReference>
<dbReference type="Proteomes" id="UP000887565">
    <property type="component" value="Unplaced"/>
</dbReference>
<accession>A0A915KH34</accession>
<sequence>MVGKIVYNVVLLTNIQLSYPVEHEDVELQLLIKGGHTATTFMPECKMFNCEIISTSMMRIMTMNEYTDDDDPE</sequence>
<organism evidence="1 2">
    <name type="scientific">Romanomermis culicivorax</name>
    <name type="common">Nematode worm</name>
    <dbReference type="NCBI Taxonomy" id="13658"/>
    <lineage>
        <taxon>Eukaryota</taxon>
        <taxon>Metazoa</taxon>
        <taxon>Ecdysozoa</taxon>
        <taxon>Nematoda</taxon>
        <taxon>Enoplea</taxon>
        <taxon>Dorylaimia</taxon>
        <taxon>Mermithida</taxon>
        <taxon>Mermithoidea</taxon>
        <taxon>Mermithidae</taxon>
        <taxon>Romanomermis</taxon>
    </lineage>
</organism>